<accession>A0A409YWQ6</accession>
<comment type="caution">
    <text evidence="2">The sequence shown here is derived from an EMBL/GenBank/DDBJ whole genome shotgun (WGS) entry which is preliminary data.</text>
</comment>
<evidence type="ECO:0000313" key="3">
    <source>
        <dbReference type="Proteomes" id="UP000284706"/>
    </source>
</evidence>
<reference evidence="2 3" key="1">
    <citation type="journal article" date="2018" name="Evol. Lett.">
        <title>Horizontal gene cluster transfer increased hallucinogenic mushroom diversity.</title>
        <authorList>
            <person name="Reynolds H.T."/>
            <person name="Vijayakumar V."/>
            <person name="Gluck-Thaler E."/>
            <person name="Korotkin H.B."/>
            <person name="Matheny P.B."/>
            <person name="Slot J.C."/>
        </authorList>
    </citation>
    <scope>NUCLEOTIDE SEQUENCE [LARGE SCALE GENOMIC DNA]</scope>
    <source>
        <strain evidence="2 3">SRW20</strain>
    </source>
</reference>
<dbReference type="SUPFAM" id="SSF47095">
    <property type="entry name" value="HMG-box"/>
    <property type="match status" value="1"/>
</dbReference>
<dbReference type="EMBL" id="NHYE01000117">
    <property type="protein sequence ID" value="PPR07457.1"/>
    <property type="molecule type" value="Genomic_DNA"/>
</dbReference>
<gene>
    <name evidence="2" type="ORF">CVT26_013488</name>
</gene>
<keyword evidence="3" id="KW-1185">Reference proteome</keyword>
<dbReference type="Gene3D" id="1.10.30.10">
    <property type="entry name" value="High mobility group box domain"/>
    <property type="match status" value="1"/>
</dbReference>
<dbReference type="AlphaFoldDB" id="A0A409YWQ6"/>
<dbReference type="OrthoDB" id="6247875at2759"/>
<proteinExistence type="predicted"/>
<evidence type="ECO:0000256" key="1">
    <source>
        <dbReference type="SAM" id="MobiDB-lite"/>
    </source>
</evidence>
<dbReference type="InterPro" id="IPR036910">
    <property type="entry name" value="HMG_box_dom_sf"/>
</dbReference>
<name>A0A409YWQ6_9AGAR</name>
<protein>
    <recommendedName>
        <fullName evidence="4">HMG box domain-containing protein</fullName>
    </recommendedName>
</protein>
<evidence type="ECO:0008006" key="4">
    <source>
        <dbReference type="Google" id="ProtNLM"/>
    </source>
</evidence>
<organism evidence="2 3">
    <name type="scientific">Gymnopilus dilepis</name>
    <dbReference type="NCBI Taxonomy" id="231916"/>
    <lineage>
        <taxon>Eukaryota</taxon>
        <taxon>Fungi</taxon>
        <taxon>Dikarya</taxon>
        <taxon>Basidiomycota</taxon>
        <taxon>Agaricomycotina</taxon>
        <taxon>Agaricomycetes</taxon>
        <taxon>Agaricomycetidae</taxon>
        <taxon>Agaricales</taxon>
        <taxon>Agaricineae</taxon>
        <taxon>Hymenogastraceae</taxon>
        <taxon>Gymnopilus</taxon>
    </lineage>
</organism>
<dbReference type="InParanoid" id="A0A409YWQ6"/>
<feature type="compositionally biased region" description="Polar residues" evidence="1">
    <location>
        <begin position="73"/>
        <end position="85"/>
    </location>
</feature>
<feature type="region of interest" description="Disordered" evidence="1">
    <location>
        <begin position="50"/>
        <end position="87"/>
    </location>
</feature>
<sequence>MKSLDTPNIKGLDAPEISKLASRIWHAGPDLRDHYKQLAEEAAVEHRSRFPDYKYRPRKKGELSTARKRRRTGNTAKTVRGSQSCAVAHPDPLPAASTHTNPYWVWSNTPIGLAVGPSVNDQAPRVDDACFNEIQPYPIPIDMTSSVSASAVGDLLQYSQQDEMFTQAWYQVPAQMNNEWMHLKDAPWDNLMPKIQPSRQFLAYQIQHEDNLGGNFTPGSQPSDLPMTYEIQHGDISGDSLILGAQTNGFPTAYPFLASMAFQHIEQGIDIGVEEILYPGACENNEGGWLNNYEGNGNSSNIFP</sequence>
<evidence type="ECO:0000313" key="2">
    <source>
        <dbReference type="EMBL" id="PPR07457.1"/>
    </source>
</evidence>
<dbReference type="Proteomes" id="UP000284706">
    <property type="component" value="Unassembled WGS sequence"/>
</dbReference>